<comment type="caution">
    <text evidence="1">The sequence shown here is derived from an EMBL/GenBank/DDBJ whole genome shotgun (WGS) entry which is preliminary data.</text>
</comment>
<protein>
    <submittedName>
        <fullName evidence="1">Uncharacterized protein</fullName>
    </submittedName>
</protein>
<sequence length="45" mass="4664">MSRFDAKEANPVSGNGLGVFLTVHGNGLMVLEIAHGDLRAGKARG</sequence>
<keyword evidence="2" id="KW-1185">Reference proteome</keyword>
<evidence type="ECO:0000313" key="2">
    <source>
        <dbReference type="Proteomes" id="UP000289437"/>
    </source>
</evidence>
<name>A0A4V1L519_9BACT</name>
<reference evidence="2" key="2">
    <citation type="submission" date="2019-02" db="EMBL/GenBank/DDBJ databases">
        <title>Granulicella sibirica sp. nov., a psychrotolerant acidobacterium isolated from an organic soil layer in forested tundra, West Siberia.</title>
        <authorList>
            <person name="Oshkin I.Y."/>
            <person name="Kulichevskaya I.S."/>
            <person name="Rijpstra W.I.C."/>
            <person name="Sinninghe Damste J.S."/>
            <person name="Rakitin A.L."/>
            <person name="Ravin N.V."/>
            <person name="Dedysh S.N."/>
        </authorList>
    </citation>
    <scope>NUCLEOTIDE SEQUENCE [LARGE SCALE GENOMIC DNA]</scope>
    <source>
        <strain evidence="2">AF10</strain>
    </source>
</reference>
<dbReference type="AlphaFoldDB" id="A0A4V1L519"/>
<dbReference type="EMBL" id="RDSM01000005">
    <property type="protein sequence ID" value="RXH54224.1"/>
    <property type="molecule type" value="Genomic_DNA"/>
</dbReference>
<gene>
    <name evidence="1" type="ORF">GRAN_4875</name>
</gene>
<organism evidence="1 2">
    <name type="scientific">Granulicella sibirica</name>
    <dbReference type="NCBI Taxonomy" id="2479048"/>
    <lineage>
        <taxon>Bacteria</taxon>
        <taxon>Pseudomonadati</taxon>
        <taxon>Acidobacteriota</taxon>
        <taxon>Terriglobia</taxon>
        <taxon>Terriglobales</taxon>
        <taxon>Acidobacteriaceae</taxon>
        <taxon>Granulicella</taxon>
    </lineage>
</organism>
<proteinExistence type="predicted"/>
<dbReference type="Proteomes" id="UP000289437">
    <property type="component" value="Unassembled WGS sequence"/>
</dbReference>
<evidence type="ECO:0000313" key="1">
    <source>
        <dbReference type="EMBL" id="RXH54224.1"/>
    </source>
</evidence>
<reference evidence="1 2" key="1">
    <citation type="submission" date="2018-11" db="EMBL/GenBank/DDBJ databases">
        <authorList>
            <person name="Mardanov A.V."/>
            <person name="Ravin N.V."/>
            <person name="Dedysh S.N."/>
        </authorList>
    </citation>
    <scope>NUCLEOTIDE SEQUENCE [LARGE SCALE GENOMIC DNA]</scope>
    <source>
        <strain evidence="1 2">AF10</strain>
    </source>
</reference>
<accession>A0A4V1L519</accession>